<organism evidence="1 2">
    <name type="scientific">Luteimicrobium album</name>
    <dbReference type="NCBI Taxonomy" id="1054550"/>
    <lineage>
        <taxon>Bacteria</taxon>
        <taxon>Bacillati</taxon>
        <taxon>Actinomycetota</taxon>
        <taxon>Actinomycetes</taxon>
        <taxon>Micrococcales</taxon>
        <taxon>Luteimicrobium</taxon>
    </lineage>
</organism>
<dbReference type="EMBL" id="BSUK01000001">
    <property type="protein sequence ID" value="GMA25138.1"/>
    <property type="molecule type" value="Genomic_DNA"/>
</dbReference>
<proteinExistence type="predicted"/>
<name>A0ABQ6I2Z3_9MICO</name>
<evidence type="ECO:0000313" key="2">
    <source>
        <dbReference type="Proteomes" id="UP001157091"/>
    </source>
</evidence>
<evidence type="ECO:0000313" key="1">
    <source>
        <dbReference type="EMBL" id="GMA25138.1"/>
    </source>
</evidence>
<gene>
    <name evidence="1" type="ORF">GCM10025864_28970</name>
</gene>
<reference evidence="2" key="1">
    <citation type="journal article" date="2019" name="Int. J. Syst. Evol. Microbiol.">
        <title>The Global Catalogue of Microorganisms (GCM) 10K type strain sequencing project: providing services to taxonomists for standard genome sequencing and annotation.</title>
        <authorList>
            <consortium name="The Broad Institute Genomics Platform"/>
            <consortium name="The Broad Institute Genome Sequencing Center for Infectious Disease"/>
            <person name="Wu L."/>
            <person name="Ma J."/>
        </authorList>
    </citation>
    <scope>NUCLEOTIDE SEQUENCE [LARGE SCALE GENOMIC DNA]</scope>
    <source>
        <strain evidence="2">NBRC 106348</strain>
    </source>
</reference>
<dbReference type="Proteomes" id="UP001157091">
    <property type="component" value="Unassembled WGS sequence"/>
</dbReference>
<sequence length="77" mass="7730">MPDDVSCVVVHRERDVALRGGGEQLREGVSSATTGTPSGVGVAAVPGAAGSGSLVGVMTDAAVRTRVRSTSFTNWAT</sequence>
<accession>A0ABQ6I2Z3</accession>
<comment type="caution">
    <text evidence="1">The sequence shown here is derived from an EMBL/GenBank/DDBJ whole genome shotgun (WGS) entry which is preliminary data.</text>
</comment>
<protein>
    <submittedName>
        <fullName evidence="1">Uncharacterized protein</fullName>
    </submittedName>
</protein>
<keyword evidence="2" id="KW-1185">Reference proteome</keyword>